<proteinExistence type="inferred from homology"/>
<evidence type="ECO:0000256" key="8">
    <source>
        <dbReference type="ARBA" id="ARBA00023136"/>
    </source>
</evidence>
<gene>
    <name evidence="10" type="primary">rsxA</name>
    <name evidence="9" type="synonym">rnfA</name>
    <name evidence="10" type="ORF">D9V73_00540</name>
</gene>
<dbReference type="OrthoDB" id="9803631at2"/>
<evidence type="ECO:0000256" key="2">
    <source>
        <dbReference type="ARBA" id="ARBA00022448"/>
    </source>
</evidence>
<evidence type="ECO:0000313" key="10">
    <source>
        <dbReference type="EMBL" id="QCI23144.1"/>
    </source>
</evidence>
<dbReference type="PANTHER" id="PTHR30335:SF0">
    <property type="entry name" value="ION-TRANSLOCATING OXIDOREDUCTASE COMPLEX SUBUNIT A"/>
    <property type="match status" value="1"/>
</dbReference>
<dbReference type="PANTHER" id="PTHR30335">
    <property type="entry name" value="INTEGRAL MEMBRANE PROTEIN OF SOXR-REDUCING COMPLEX"/>
    <property type="match status" value="1"/>
</dbReference>
<dbReference type="EMBL" id="CP033004">
    <property type="protein sequence ID" value="QCI23144.1"/>
    <property type="molecule type" value="Genomic_DNA"/>
</dbReference>
<reference evidence="10 11" key="1">
    <citation type="submission" date="2018-10" db="EMBL/GenBank/DDBJ databases">
        <title>Comparative functional genomics of the obligate endosymbiont Buchnera aphidicola.</title>
        <authorList>
            <person name="Chong R.A."/>
        </authorList>
    </citation>
    <scope>NUCLEOTIDE SEQUENCE [LARGE SCALE GENOMIC DNA]</scope>
    <source>
        <strain evidence="10 11">Mrh</strain>
    </source>
</reference>
<evidence type="ECO:0000256" key="9">
    <source>
        <dbReference type="HAMAP-Rule" id="MF_00459"/>
    </source>
</evidence>
<evidence type="ECO:0000256" key="1">
    <source>
        <dbReference type="ARBA" id="ARBA00004127"/>
    </source>
</evidence>
<dbReference type="PIRSF" id="PIRSF006102">
    <property type="entry name" value="NQR_DE"/>
    <property type="match status" value="1"/>
</dbReference>
<feature type="transmembrane region" description="Helical" evidence="9">
    <location>
        <begin position="133"/>
        <end position="150"/>
    </location>
</feature>
<comment type="subunit">
    <text evidence="9">The complex is composed of six subunits: RnfA, RnfB, RnfC, RnfD, RnfE and RnfG.</text>
</comment>
<dbReference type="InterPro" id="IPR011293">
    <property type="entry name" value="Ion_transpt_RnfA/RsxA"/>
</dbReference>
<keyword evidence="5 9" id="KW-1278">Translocase</keyword>
<dbReference type="InterPro" id="IPR003667">
    <property type="entry name" value="NqrDE/RnfAE"/>
</dbReference>
<evidence type="ECO:0000256" key="3">
    <source>
        <dbReference type="ARBA" id="ARBA00022519"/>
    </source>
</evidence>
<keyword evidence="2 9" id="KW-0813">Transport</keyword>
<dbReference type="RefSeq" id="WP_158336321.1">
    <property type="nucleotide sequence ID" value="NZ_CP033004.1"/>
</dbReference>
<dbReference type="InterPro" id="IPR050133">
    <property type="entry name" value="NqrDE/RnfAE_oxidrdctase"/>
</dbReference>
<evidence type="ECO:0000256" key="7">
    <source>
        <dbReference type="ARBA" id="ARBA00022989"/>
    </source>
</evidence>
<evidence type="ECO:0000256" key="4">
    <source>
        <dbReference type="ARBA" id="ARBA00022692"/>
    </source>
</evidence>
<dbReference type="GO" id="GO:0012505">
    <property type="term" value="C:endomembrane system"/>
    <property type="evidence" value="ECO:0007669"/>
    <property type="project" value="UniProtKB-SubCell"/>
</dbReference>
<comment type="similarity">
    <text evidence="9">Belongs to the NqrDE/RnfAE family.</text>
</comment>
<evidence type="ECO:0000256" key="5">
    <source>
        <dbReference type="ARBA" id="ARBA00022967"/>
    </source>
</evidence>
<dbReference type="NCBIfam" id="TIGR01943">
    <property type="entry name" value="rnfA"/>
    <property type="match status" value="1"/>
</dbReference>
<protein>
    <recommendedName>
        <fullName evidence="9">Ion-translocating oxidoreductase complex subunit A</fullName>
        <ecNumber evidence="9">7.-.-.-</ecNumber>
    </recommendedName>
    <alternativeName>
        <fullName evidence="9">Rnf electron transport complex subunit A</fullName>
    </alternativeName>
</protein>
<name>A0A4D6YAR6_BUCMH</name>
<dbReference type="Pfam" id="PF02508">
    <property type="entry name" value="Rnf-Nqr"/>
    <property type="match status" value="1"/>
</dbReference>
<feature type="transmembrane region" description="Helical" evidence="9">
    <location>
        <begin position="64"/>
        <end position="91"/>
    </location>
</feature>
<dbReference type="GO" id="GO:0022900">
    <property type="term" value="P:electron transport chain"/>
    <property type="evidence" value="ECO:0007669"/>
    <property type="project" value="UniProtKB-UniRule"/>
</dbReference>
<keyword evidence="3 9" id="KW-0997">Cell inner membrane</keyword>
<keyword evidence="6 9" id="KW-0249">Electron transport</keyword>
<dbReference type="Proteomes" id="UP000298566">
    <property type="component" value="Chromosome"/>
</dbReference>
<dbReference type="AlphaFoldDB" id="A0A4D6YAR6"/>
<dbReference type="EC" id="7.-.-.-" evidence="9"/>
<keyword evidence="9" id="KW-1003">Cell membrane</keyword>
<feature type="transmembrane region" description="Helical" evidence="9">
    <location>
        <begin position="6"/>
        <end position="25"/>
    </location>
</feature>
<evidence type="ECO:0000313" key="11">
    <source>
        <dbReference type="Proteomes" id="UP000298566"/>
    </source>
</evidence>
<dbReference type="GO" id="GO:0005886">
    <property type="term" value="C:plasma membrane"/>
    <property type="evidence" value="ECO:0007669"/>
    <property type="project" value="UniProtKB-SubCell"/>
</dbReference>
<accession>A0A4D6YAR6</accession>
<feature type="transmembrane region" description="Helical" evidence="9">
    <location>
        <begin position="37"/>
        <end position="58"/>
    </location>
</feature>
<comment type="subcellular location">
    <subcellularLocation>
        <location evidence="9">Cell inner membrane</location>
        <topology evidence="9">Multi-pass membrane protein</topology>
    </subcellularLocation>
    <subcellularLocation>
        <location evidence="1">Endomembrane system</location>
        <topology evidence="1">Multi-pass membrane protein</topology>
    </subcellularLocation>
</comment>
<dbReference type="NCBIfam" id="NF003481">
    <property type="entry name" value="PRK05151.1"/>
    <property type="match status" value="1"/>
</dbReference>
<feature type="transmembrane region" description="Helical" evidence="9">
    <location>
        <begin position="171"/>
        <end position="190"/>
    </location>
</feature>
<comment type="function">
    <text evidence="9">Part of a membrane-bound complex that couples electron transfer with translocation of ions across the membrane.</text>
</comment>
<organism evidence="10 11">
    <name type="scientific">Buchnera aphidicola subsp. Melaphis rhois</name>
    <dbReference type="NCBI Taxonomy" id="118103"/>
    <lineage>
        <taxon>Bacteria</taxon>
        <taxon>Pseudomonadati</taxon>
        <taxon>Pseudomonadota</taxon>
        <taxon>Gammaproteobacteria</taxon>
        <taxon>Enterobacterales</taxon>
        <taxon>Erwiniaceae</taxon>
        <taxon>Buchnera</taxon>
    </lineage>
</organism>
<sequence length="192" mass="21404">MNYFSLFLSNILVNNLVLINFLGLCPFMGTSKKFSTAIGLGSATVFVITIISILSWLVNYYILIPLNLICLRIMTYMLIISVSVQIIEIVIRTFSPILYRLLGIYLPLITSNCSVLAIPLLCLNLNFNFLESVVYGFSSSIGFFLVLVVFSSIRERLLLSDIPFPFKGNPIALITASFMSVAFMGFNGLVRV</sequence>
<keyword evidence="7 9" id="KW-1133">Transmembrane helix</keyword>
<evidence type="ECO:0000256" key="6">
    <source>
        <dbReference type="ARBA" id="ARBA00022982"/>
    </source>
</evidence>
<keyword evidence="4 9" id="KW-0812">Transmembrane</keyword>
<dbReference type="HAMAP" id="MF_00459">
    <property type="entry name" value="RsxA_RnfA"/>
    <property type="match status" value="1"/>
</dbReference>
<feature type="transmembrane region" description="Helical" evidence="9">
    <location>
        <begin position="103"/>
        <end position="127"/>
    </location>
</feature>
<keyword evidence="8 9" id="KW-0472">Membrane</keyword>